<dbReference type="PANTHER" id="PTHR30269">
    <property type="entry name" value="TRANSMEMBRANE PROTEIN YFCA"/>
    <property type="match status" value="1"/>
</dbReference>
<evidence type="ECO:0000256" key="5">
    <source>
        <dbReference type="ARBA" id="ARBA00022692"/>
    </source>
</evidence>
<evidence type="ECO:0000256" key="2">
    <source>
        <dbReference type="ARBA" id="ARBA00009142"/>
    </source>
</evidence>
<feature type="transmembrane region" description="Helical" evidence="8">
    <location>
        <begin position="136"/>
        <end position="162"/>
    </location>
</feature>
<comment type="similarity">
    <text evidence="2 8">Belongs to the 4-toluene sulfonate uptake permease (TSUP) (TC 2.A.102) family.</text>
</comment>
<proteinExistence type="inferred from homology"/>
<comment type="subcellular location">
    <subcellularLocation>
        <location evidence="1 8">Cell membrane</location>
        <topology evidence="1 8">Multi-pass membrane protein</topology>
    </subcellularLocation>
</comment>
<keyword evidence="3" id="KW-0813">Transport</keyword>
<feature type="transmembrane region" description="Helical" evidence="8">
    <location>
        <begin position="70"/>
        <end position="91"/>
    </location>
</feature>
<dbReference type="Proteomes" id="UP001596113">
    <property type="component" value="Unassembled WGS sequence"/>
</dbReference>
<evidence type="ECO:0000256" key="6">
    <source>
        <dbReference type="ARBA" id="ARBA00022989"/>
    </source>
</evidence>
<dbReference type="Pfam" id="PF01925">
    <property type="entry name" value="TauE"/>
    <property type="match status" value="1"/>
</dbReference>
<feature type="transmembrane region" description="Helical" evidence="8">
    <location>
        <begin position="228"/>
        <end position="246"/>
    </location>
</feature>
<feature type="transmembrane region" description="Helical" evidence="8">
    <location>
        <begin position="98"/>
        <end position="116"/>
    </location>
</feature>
<evidence type="ECO:0000313" key="10">
    <source>
        <dbReference type="Proteomes" id="UP001596113"/>
    </source>
</evidence>
<evidence type="ECO:0000256" key="3">
    <source>
        <dbReference type="ARBA" id="ARBA00022448"/>
    </source>
</evidence>
<feature type="transmembrane region" description="Helical" evidence="8">
    <location>
        <begin position="6"/>
        <end position="39"/>
    </location>
</feature>
<accession>A0ABW0HN06</accession>
<dbReference type="InterPro" id="IPR052017">
    <property type="entry name" value="TSUP"/>
</dbReference>
<comment type="caution">
    <text evidence="9">The sequence shown here is derived from an EMBL/GenBank/DDBJ whole genome shotgun (WGS) entry which is preliminary data.</text>
</comment>
<dbReference type="InterPro" id="IPR002781">
    <property type="entry name" value="TM_pro_TauE-like"/>
</dbReference>
<reference evidence="10" key="1">
    <citation type="journal article" date="2019" name="Int. J. Syst. Evol. Microbiol.">
        <title>The Global Catalogue of Microorganisms (GCM) 10K type strain sequencing project: providing services to taxonomists for standard genome sequencing and annotation.</title>
        <authorList>
            <consortium name="The Broad Institute Genomics Platform"/>
            <consortium name="The Broad Institute Genome Sequencing Center for Infectious Disease"/>
            <person name="Wu L."/>
            <person name="Ma J."/>
        </authorList>
    </citation>
    <scope>NUCLEOTIDE SEQUENCE [LARGE SCALE GENOMIC DNA]</scope>
    <source>
        <strain evidence="10">CGMCC 1.18575</strain>
    </source>
</reference>
<feature type="transmembrane region" description="Helical" evidence="8">
    <location>
        <begin position="169"/>
        <end position="190"/>
    </location>
</feature>
<name>A0ABW0HN06_9BACL</name>
<evidence type="ECO:0000256" key="1">
    <source>
        <dbReference type="ARBA" id="ARBA00004651"/>
    </source>
</evidence>
<keyword evidence="6 8" id="KW-1133">Transmembrane helix</keyword>
<dbReference type="RefSeq" id="WP_378128949.1">
    <property type="nucleotide sequence ID" value="NZ_JBHSMI010000002.1"/>
</dbReference>
<evidence type="ECO:0000256" key="4">
    <source>
        <dbReference type="ARBA" id="ARBA00022475"/>
    </source>
</evidence>
<sequence length="247" mass="26460">MHITSLQLWVTVISAIMVGFTKTGIPTLGIFVVALMAAVFPARESVGILTPMFITGDIIAIFYYRKAVVWKHLLVLLPWVLVGIGAGFGVLGKIGNEVLSVLIGTLVLLVILLHLFKNRLESTLNFSMAKSIAFNGGLGLLAGFTTMVGNAAGGIMSTYFLAKGINKTAFVGTTAFFFFIVNLVKVPFTAYLGLVTPQSLQLNAWMIPIVLAGAVIGYKVLPFIPQKQFQAIVLILAALGGLNLILF</sequence>
<keyword evidence="10" id="KW-1185">Reference proteome</keyword>
<protein>
    <recommendedName>
        <fullName evidence="8">Probable membrane transporter protein</fullName>
    </recommendedName>
</protein>
<organism evidence="9 10">
    <name type="scientific">Cohnella soli</name>
    <dbReference type="NCBI Taxonomy" id="425005"/>
    <lineage>
        <taxon>Bacteria</taxon>
        <taxon>Bacillati</taxon>
        <taxon>Bacillota</taxon>
        <taxon>Bacilli</taxon>
        <taxon>Bacillales</taxon>
        <taxon>Paenibacillaceae</taxon>
        <taxon>Cohnella</taxon>
    </lineage>
</organism>
<keyword evidence="5 8" id="KW-0812">Transmembrane</keyword>
<dbReference type="PANTHER" id="PTHR30269:SF23">
    <property type="entry name" value="MEMBRANE TRANSPORTER PROTEIN YDHB-RELATED"/>
    <property type="match status" value="1"/>
</dbReference>
<dbReference type="EMBL" id="JBHSMI010000002">
    <property type="protein sequence ID" value="MFC5401417.1"/>
    <property type="molecule type" value="Genomic_DNA"/>
</dbReference>
<keyword evidence="7 8" id="KW-0472">Membrane</keyword>
<evidence type="ECO:0000256" key="7">
    <source>
        <dbReference type="ARBA" id="ARBA00023136"/>
    </source>
</evidence>
<gene>
    <name evidence="9" type="ORF">ACFPOF_01605</name>
</gene>
<feature type="transmembrane region" description="Helical" evidence="8">
    <location>
        <begin position="46"/>
        <end position="64"/>
    </location>
</feature>
<evidence type="ECO:0000313" key="9">
    <source>
        <dbReference type="EMBL" id="MFC5401417.1"/>
    </source>
</evidence>
<feature type="transmembrane region" description="Helical" evidence="8">
    <location>
        <begin position="202"/>
        <end position="221"/>
    </location>
</feature>
<keyword evidence="4 8" id="KW-1003">Cell membrane</keyword>
<evidence type="ECO:0000256" key="8">
    <source>
        <dbReference type="RuleBase" id="RU363041"/>
    </source>
</evidence>